<reference evidence="1 4" key="3">
    <citation type="submission" date="2019-09" db="EMBL/GenBank/DDBJ databases">
        <authorList>
            <consortium name="PulseNet: The National Subtyping Network for Foodborne Disease Surveillance"/>
            <person name="Tarr C.L."/>
            <person name="Trees E."/>
            <person name="Katz L.S."/>
            <person name="Carleton-Romer H.A."/>
            <person name="Stroika S."/>
            <person name="Kucerova Z."/>
            <person name="Roache K.F."/>
            <person name="Sabol A.L."/>
            <person name="Besser J."/>
            <person name="Gerner-Smidt P."/>
        </authorList>
    </citation>
    <scope>NUCLEOTIDE SEQUENCE [LARGE SCALE GENOMIC DNA]</scope>
    <source>
        <strain evidence="1 4">PNUSAL005692</strain>
    </source>
</reference>
<evidence type="ECO:0000313" key="1">
    <source>
        <dbReference type="EMBL" id="ECY9782840.1"/>
    </source>
</evidence>
<evidence type="ECO:0000313" key="3">
    <source>
        <dbReference type="EMBL" id="HAC3054945.1"/>
    </source>
</evidence>
<dbReference type="RefSeq" id="WP_003731497.1">
    <property type="nucleotide sequence ID" value="NC_021826.1"/>
</dbReference>
<dbReference type="AlphaFoldDB" id="A0A3H3KU59"/>
<dbReference type="EMBL" id="AALGDA010000018">
    <property type="protein sequence ID" value="ECY9782840.1"/>
    <property type="molecule type" value="Genomic_DNA"/>
</dbReference>
<proteinExistence type="predicted"/>
<evidence type="ECO:0000313" key="4">
    <source>
        <dbReference type="Proteomes" id="UP000489121"/>
    </source>
</evidence>
<reference evidence="3" key="2">
    <citation type="submission" date="2018-06" db="EMBL/GenBank/DDBJ databases">
        <authorList>
            <consortium name="NCBI Pathogen Detection Project"/>
        </authorList>
    </citation>
    <scope>NUCLEOTIDE SEQUENCE</scope>
    <source>
        <strain evidence="2">CFIAFB20160038</strain>
        <strain evidence="3">LiDS0115</strain>
    </source>
</reference>
<evidence type="ECO:0000313" key="2">
    <source>
        <dbReference type="EMBL" id="HAB9174556.1"/>
    </source>
</evidence>
<dbReference type="EMBL" id="DAAIRR010000001">
    <property type="protein sequence ID" value="HAB9174556.1"/>
    <property type="molecule type" value="Genomic_DNA"/>
</dbReference>
<gene>
    <name evidence="1" type="ORF">F6515_07520</name>
    <name evidence="2" type="ORF">GYU24_02450</name>
    <name evidence="3" type="ORF">GZK27_05455</name>
</gene>
<accession>A0A3H3KU59</accession>
<organism evidence="3 5">
    <name type="scientific">Listeria monocytogenes</name>
    <dbReference type="NCBI Taxonomy" id="1639"/>
    <lineage>
        <taxon>Bacteria</taxon>
        <taxon>Bacillati</taxon>
        <taxon>Bacillota</taxon>
        <taxon>Bacilli</taxon>
        <taxon>Bacillales</taxon>
        <taxon>Listeriaceae</taxon>
        <taxon>Listeria</taxon>
    </lineage>
</organism>
<dbReference type="Proteomes" id="UP000489121">
    <property type="component" value="Unassembled WGS sequence"/>
</dbReference>
<dbReference type="EMBL" id="DAAKPP010000002">
    <property type="protein sequence ID" value="HAC3054945.1"/>
    <property type="molecule type" value="Genomic_DNA"/>
</dbReference>
<evidence type="ECO:0000313" key="5">
    <source>
        <dbReference type="Proteomes" id="UP000841561"/>
    </source>
</evidence>
<sequence>MKKYELIMTREEVYHLHRVLMQDIILSTWGGSTKDPEDEEAFLAHIELSKGLARKVTRSEVK</sequence>
<dbReference type="Proteomes" id="UP000840928">
    <property type="component" value="Unassembled WGS sequence"/>
</dbReference>
<dbReference type="Proteomes" id="UP000841561">
    <property type="component" value="Unassembled WGS sequence"/>
</dbReference>
<protein>
    <submittedName>
        <fullName evidence="3">Uncharacterized protein</fullName>
    </submittedName>
</protein>
<name>A0A3H3KU59_LISMN</name>
<comment type="caution">
    <text evidence="3">The sequence shown here is derived from an EMBL/GenBank/DDBJ whole genome shotgun (WGS) entry which is preliminary data.</text>
</comment>
<reference evidence="3 5" key="1">
    <citation type="journal article" date="2018" name="Genome Biol.">
        <title>SKESA: strategic k-mer extension for scrupulous assemblies.</title>
        <authorList>
            <person name="Souvorov A."/>
            <person name="Agarwala R."/>
            <person name="Lipman D.J."/>
        </authorList>
    </citation>
    <scope>NUCLEOTIDE SEQUENCE [LARGE SCALE GENOMIC DNA]</scope>
    <source>
        <strain evidence="2">CFIAFB20160038</strain>
        <strain evidence="3 5">LiDS0115</strain>
    </source>
</reference>